<dbReference type="EMBL" id="FNLN01000024">
    <property type="protein sequence ID" value="SDU10079.1"/>
    <property type="molecule type" value="Genomic_DNA"/>
</dbReference>
<dbReference type="InterPro" id="IPR000055">
    <property type="entry name" value="Restrct_endonuc_typeI_TRD"/>
</dbReference>
<dbReference type="Proteomes" id="UP000182882">
    <property type="component" value="Unassembled WGS sequence"/>
</dbReference>
<reference evidence="6" key="1">
    <citation type="submission" date="2016-10" db="EMBL/GenBank/DDBJ databases">
        <authorList>
            <person name="Varghese N."/>
            <person name="Submissions S."/>
        </authorList>
    </citation>
    <scope>NUCLEOTIDE SEQUENCE [LARGE SCALE GENOMIC DNA]</scope>
    <source>
        <strain evidence="6">Nm10</strain>
    </source>
</reference>
<evidence type="ECO:0000313" key="6">
    <source>
        <dbReference type="Proteomes" id="UP000182882"/>
    </source>
</evidence>
<feature type="domain" description="Type I restriction modification DNA specificity" evidence="4">
    <location>
        <begin position="207"/>
        <end position="380"/>
    </location>
</feature>
<evidence type="ECO:0000313" key="5">
    <source>
        <dbReference type="EMBL" id="SDU10079.1"/>
    </source>
</evidence>
<dbReference type="InterPro" id="IPR052021">
    <property type="entry name" value="Type-I_RS_S_subunit"/>
</dbReference>
<feature type="domain" description="Type I restriction modification DNA specificity" evidence="4">
    <location>
        <begin position="35"/>
        <end position="190"/>
    </location>
</feature>
<keyword evidence="3" id="KW-0238">DNA-binding</keyword>
<evidence type="ECO:0000259" key="4">
    <source>
        <dbReference type="Pfam" id="PF01420"/>
    </source>
</evidence>
<dbReference type="AlphaFoldDB" id="A0A1H2FRW2"/>
<dbReference type="Pfam" id="PF01420">
    <property type="entry name" value="Methylase_S"/>
    <property type="match status" value="2"/>
</dbReference>
<gene>
    <name evidence="5" type="ORF">SAMN05216406_1246</name>
</gene>
<evidence type="ECO:0000256" key="3">
    <source>
        <dbReference type="ARBA" id="ARBA00023125"/>
    </source>
</evidence>
<keyword evidence="2" id="KW-0680">Restriction system</keyword>
<evidence type="ECO:0000256" key="2">
    <source>
        <dbReference type="ARBA" id="ARBA00022747"/>
    </source>
</evidence>
<proteinExistence type="inferred from homology"/>
<protein>
    <submittedName>
        <fullName evidence="5">Type I restriction enzyme, S subunit</fullName>
    </submittedName>
</protein>
<dbReference type="PANTHER" id="PTHR30408:SF13">
    <property type="entry name" value="TYPE I RESTRICTION ENZYME HINDI SPECIFICITY SUBUNIT"/>
    <property type="match status" value="1"/>
</dbReference>
<name>A0A1H2FRW2_9PROT</name>
<dbReference type="Gene3D" id="3.90.220.20">
    <property type="entry name" value="DNA methylase specificity domains"/>
    <property type="match status" value="2"/>
</dbReference>
<evidence type="ECO:0000256" key="1">
    <source>
        <dbReference type="ARBA" id="ARBA00010923"/>
    </source>
</evidence>
<comment type="similarity">
    <text evidence="1">Belongs to the type-I restriction system S methylase family.</text>
</comment>
<dbReference type="InterPro" id="IPR044946">
    <property type="entry name" value="Restrct_endonuc_typeI_TRD_sf"/>
</dbReference>
<dbReference type="RefSeq" id="WP_062559080.1">
    <property type="nucleotide sequence ID" value="NZ_CP013341.1"/>
</dbReference>
<dbReference type="GO" id="GO:0003677">
    <property type="term" value="F:DNA binding"/>
    <property type="evidence" value="ECO:0007669"/>
    <property type="project" value="UniProtKB-KW"/>
</dbReference>
<dbReference type="PANTHER" id="PTHR30408">
    <property type="entry name" value="TYPE-1 RESTRICTION ENZYME ECOKI SPECIFICITY PROTEIN"/>
    <property type="match status" value="1"/>
</dbReference>
<sequence length="406" mass="46671">MSNVVRKMHSIQQEIPLSKTTKFVVDNRGRTAPTEKTGIPLIATNCINNNNLYPVYENLRYVSQETYDNWFRSHPEPGDLLLTLKGSQNGAVCLIPDPVNFVIAQDMVALRVDEKVIDPLFLFAALRSDEVQAQIKNLDVSGVIPHLKKSDFDKLMLPYPERDAQRSIGQFYFYTSKKIDLLHRQNKTLEAMAETLFRQWFVEEVQDNWNEKELKDILEFVVDNRGKTAPTSETGIPLIATNCIKNNNIFPTYEKIRYISEETYSNWFRSHPEPGDLIFVNKGTPGCINLAPNPVDFCIAQDMIALRVNKNHLSNYYLFLFLRSEDVQNQIINSSVGTTIPHLKKTDLLSFKIIIPDNYKTNEFNKIVESFFLKINSNSKQIRTLGTLRDTLLPKLMNGEVRVDYP</sequence>
<dbReference type="GO" id="GO:0009307">
    <property type="term" value="P:DNA restriction-modification system"/>
    <property type="evidence" value="ECO:0007669"/>
    <property type="project" value="UniProtKB-KW"/>
</dbReference>
<dbReference type="KEGG" id="nur:ATY38_09450"/>
<keyword evidence="6" id="KW-1185">Reference proteome</keyword>
<dbReference type="SUPFAM" id="SSF116734">
    <property type="entry name" value="DNA methylase specificity domain"/>
    <property type="match status" value="2"/>
</dbReference>
<organism evidence="5 6">
    <name type="scientific">Nitrosomonas ureae</name>
    <dbReference type="NCBI Taxonomy" id="44577"/>
    <lineage>
        <taxon>Bacteria</taxon>
        <taxon>Pseudomonadati</taxon>
        <taxon>Pseudomonadota</taxon>
        <taxon>Betaproteobacteria</taxon>
        <taxon>Nitrosomonadales</taxon>
        <taxon>Nitrosomonadaceae</taxon>
        <taxon>Nitrosomonas</taxon>
    </lineage>
</organism>
<accession>A0A1H2FRW2</accession>